<dbReference type="EMBL" id="SOEB01000008">
    <property type="protein sequence ID" value="TDX29748.1"/>
    <property type="molecule type" value="Genomic_DNA"/>
</dbReference>
<dbReference type="AlphaFoldDB" id="A0A4V3GU76"/>
<dbReference type="InterPro" id="IPR001763">
    <property type="entry name" value="Rhodanese-like_dom"/>
</dbReference>
<dbReference type="Gene3D" id="3.40.250.10">
    <property type="entry name" value="Rhodanese-like domain"/>
    <property type="match status" value="1"/>
</dbReference>
<accession>A0A4V3GU76</accession>
<dbReference type="RefSeq" id="WP_134077753.1">
    <property type="nucleotide sequence ID" value="NZ_SOEB01000008.1"/>
</dbReference>
<dbReference type="CDD" id="cd00158">
    <property type="entry name" value="RHOD"/>
    <property type="match status" value="1"/>
</dbReference>
<gene>
    <name evidence="3" type="ORF">EV657_108170</name>
</gene>
<dbReference type="NCBIfam" id="TIGR03865">
    <property type="entry name" value="PQQ_CXXCW"/>
    <property type="match status" value="1"/>
</dbReference>
<keyword evidence="1" id="KW-0732">Signal</keyword>
<dbReference type="PROSITE" id="PS50206">
    <property type="entry name" value="RHODANESE_3"/>
    <property type="match status" value="1"/>
</dbReference>
<proteinExistence type="predicted"/>
<evidence type="ECO:0000259" key="2">
    <source>
        <dbReference type="PROSITE" id="PS50206"/>
    </source>
</evidence>
<feature type="signal peptide" evidence="1">
    <location>
        <begin position="1"/>
        <end position="19"/>
    </location>
</feature>
<dbReference type="InterPro" id="IPR036873">
    <property type="entry name" value="Rhodanese-like_dom_sf"/>
</dbReference>
<dbReference type="Proteomes" id="UP000295484">
    <property type="component" value="Unassembled WGS sequence"/>
</dbReference>
<name>A0A4V3GU76_9RHOB</name>
<comment type="caution">
    <text evidence="3">The sequence shown here is derived from an EMBL/GenBank/DDBJ whole genome shotgun (WGS) entry which is preliminary data.</text>
</comment>
<sequence length="183" mass="19816">MRRGAAALALVALALPVMAGVPEPSGYRMGDYRAPVPETLEGARVVGPEEAHALWAAGGAVFVDVLPRAPRPANLPEGAFWRDRPRLSISGAVWFPNAGYGAIAPVTDTWFRDGLRAATGGDRTRPLVFFCLDDCWMSWNAAKRAQSYGHSKVIWFPEGTDGWSFMDYPVEELTAAPGEPVTQ</sequence>
<reference evidence="3 4" key="1">
    <citation type="submission" date="2019-03" db="EMBL/GenBank/DDBJ databases">
        <title>Genomic Encyclopedia of Type Strains, Phase IV (KMG-IV): sequencing the most valuable type-strain genomes for metagenomic binning, comparative biology and taxonomic classification.</title>
        <authorList>
            <person name="Goeker M."/>
        </authorList>
    </citation>
    <scope>NUCLEOTIDE SEQUENCE [LARGE SCALE GENOMIC DNA]</scope>
    <source>
        <strain evidence="3 4">JA181</strain>
    </source>
</reference>
<dbReference type="InterPro" id="IPR022376">
    <property type="entry name" value="PQQ_CXXCW"/>
</dbReference>
<feature type="domain" description="Rhodanese" evidence="2">
    <location>
        <begin position="120"/>
        <end position="172"/>
    </location>
</feature>
<evidence type="ECO:0000256" key="1">
    <source>
        <dbReference type="SAM" id="SignalP"/>
    </source>
</evidence>
<dbReference type="SUPFAM" id="SSF52821">
    <property type="entry name" value="Rhodanese/Cell cycle control phosphatase"/>
    <property type="match status" value="1"/>
</dbReference>
<evidence type="ECO:0000313" key="3">
    <source>
        <dbReference type="EMBL" id="TDX29748.1"/>
    </source>
</evidence>
<feature type="chain" id="PRO_5020358300" evidence="1">
    <location>
        <begin position="20"/>
        <end position="183"/>
    </location>
</feature>
<organism evidence="3 4">
    <name type="scientific">Rhodovulum visakhapatnamense</name>
    <dbReference type="NCBI Taxonomy" id="364297"/>
    <lineage>
        <taxon>Bacteria</taxon>
        <taxon>Pseudomonadati</taxon>
        <taxon>Pseudomonadota</taxon>
        <taxon>Alphaproteobacteria</taxon>
        <taxon>Rhodobacterales</taxon>
        <taxon>Paracoccaceae</taxon>
        <taxon>Rhodovulum</taxon>
    </lineage>
</organism>
<protein>
    <submittedName>
        <fullName evidence="3">PQQ-dependent catabolism-associated CXXCW motif protein</fullName>
    </submittedName>
</protein>
<evidence type="ECO:0000313" key="4">
    <source>
        <dbReference type="Proteomes" id="UP000295484"/>
    </source>
</evidence>